<protein>
    <submittedName>
        <fullName evidence="1">Uncharacterized protein</fullName>
    </submittedName>
</protein>
<evidence type="ECO:0000313" key="2">
    <source>
        <dbReference type="Proteomes" id="UP000006352"/>
    </source>
</evidence>
<dbReference type="GeneID" id="24096891"/>
<dbReference type="Proteomes" id="UP000006352">
    <property type="component" value="Unassembled WGS sequence"/>
</dbReference>
<dbReference type="RefSeq" id="XP_012181263.1">
    <property type="nucleotide sequence ID" value="XM_012325873.1"/>
</dbReference>
<gene>
    <name evidence="1" type="ORF">FIBRA_04053</name>
</gene>
<organism evidence="1 2">
    <name type="scientific">Fibroporia radiculosa</name>
    <dbReference type="NCBI Taxonomy" id="599839"/>
    <lineage>
        <taxon>Eukaryota</taxon>
        <taxon>Fungi</taxon>
        <taxon>Dikarya</taxon>
        <taxon>Basidiomycota</taxon>
        <taxon>Agaricomycotina</taxon>
        <taxon>Agaricomycetes</taxon>
        <taxon>Polyporales</taxon>
        <taxon>Fibroporiaceae</taxon>
        <taxon>Fibroporia</taxon>
    </lineage>
</organism>
<name>J4GNW4_9APHY</name>
<proteinExistence type="predicted"/>
<keyword evidence="2" id="KW-1185">Reference proteome</keyword>
<dbReference type="OrthoDB" id="2497682at2759"/>
<sequence>MPSLYRAIFTAIQVFALVAFLGVSLMPRASLASPLPVPMPFRRVFADTVQTSGVALRSQEARSHSVGNSTVSGLSWHSAINHGPRDDVPLVHERDVGTSILDNMNLLSSSYTQLNQNAQVINNLASSDRTAPGYSQQYATALSGFQANLLNVQNVLAALATDKGLADYDRQVELETLIKDIVNSVKYTLNDTVDVVDSIPGIGPLLAPIIYDIKCIIDDTLDIVENLTDALINDLLPLLQALGIQATQTACTAGIQIAGLCLL</sequence>
<accession>J4GNW4</accession>
<dbReference type="AlphaFoldDB" id="J4GNW4"/>
<dbReference type="HOGENOM" id="CLU_090701_0_0_1"/>
<evidence type="ECO:0000313" key="1">
    <source>
        <dbReference type="EMBL" id="CCM01980.1"/>
    </source>
</evidence>
<dbReference type="EMBL" id="HE797057">
    <property type="protein sequence ID" value="CCM01980.1"/>
    <property type="molecule type" value="Genomic_DNA"/>
</dbReference>
<reference evidence="1 2" key="1">
    <citation type="journal article" date="2012" name="Appl. Environ. Microbiol.">
        <title>Short-read sequencing for genomic analysis of the brown rot fungus Fibroporia radiculosa.</title>
        <authorList>
            <person name="Tang J.D."/>
            <person name="Perkins A.D."/>
            <person name="Sonstegard T.S."/>
            <person name="Schroeder S.G."/>
            <person name="Burgess S.C."/>
            <person name="Diehl S.V."/>
        </authorList>
    </citation>
    <scope>NUCLEOTIDE SEQUENCE [LARGE SCALE GENOMIC DNA]</scope>
    <source>
        <strain evidence="1 2">TFFH 294</strain>
    </source>
</reference>
<dbReference type="InParanoid" id="J4GNW4"/>